<dbReference type="InterPro" id="IPR023534">
    <property type="entry name" value="Rof/RNase_P-like"/>
</dbReference>
<dbReference type="GO" id="GO:0033204">
    <property type="term" value="F:ribonuclease P RNA binding"/>
    <property type="evidence" value="ECO:0007669"/>
    <property type="project" value="InterPro"/>
</dbReference>
<keyword evidence="3" id="KW-0539">Nucleus</keyword>
<sequence>MSHSAHIAERLLQKAHSPDTASAIFTDKLLHKTLHLGATSSDPTSKDARAQRRLTRLRKESKSKKKCKVKPLSAKEKRVLGVYDIPDDARKYELYEPLHNMWLGYMWEILGMDAEKGAFVTPQNKGSILASADYHGAMISVARSRCVSHVGLSGIVVRDTKFTLQMVTKKNELKIVPKRYTIFRFEIPQPRANQTDDPERRADSAGESSTQRPPLVFELHGSQFENRAPDRATKKFKQKVLKDI</sequence>
<evidence type="ECO:0000313" key="6">
    <source>
        <dbReference type="Proteomes" id="UP001161017"/>
    </source>
</evidence>
<reference evidence="5" key="1">
    <citation type="journal article" date="2023" name="Genome Biol. Evol.">
        <title>First Whole Genome Sequence and Flow Cytometry Genome Size Data for the Lichen-Forming Fungus Ramalina farinacea (Ascomycota).</title>
        <authorList>
            <person name="Llewellyn T."/>
            <person name="Mian S."/>
            <person name="Hill R."/>
            <person name="Leitch I.J."/>
            <person name="Gaya E."/>
        </authorList>
    </citation>
    <scope>NUCLEOTIDE SEQUENCE</scope>
    <source>
        <strain evidence="5">LIQ254RAFAR</strain>
    </source>
</reference>
<dbReference type="GO" id="GO:0001682">
    <property type="term" value="P:tRNA 5'-leader removal"/>
    <property type="evidence" value="ECO:0007669"/>
    <property type="project" value="InterPro"/>
</dbReference>
<dbReference type="GO" id="GO:0030677">
    <property type="term" value="C:ribonuclease P complex"/>
    <property type="evidence" value="ECO:0007669"/>
    <property type="project" value="InterPro"/>
</dbReference>
<evidence type="ECO:0000256" key="4">
    <source>
        <dbReference type="SAM" id="MobiDB-lite"/>
    </source>
</evidence>
<accession>A0AA43QH03</accession>
<comment type="caution">
    <text evidence="5">The sequence shown here is derived from an EMBL/GenBank/DDBJ whole genome shotgun (WGS) entry which is preliminary data.</text>
</comment>
<dbReference type="Pfam" id="PF01868">
    <property type="entry name" value="RNase_P-MRP_p29"/>
    <property type="match status" value="1"/>
</dbReference>
<evidence type="ECO:0000256" key="3">
    <source>
        <dbReference type="PIRNR" id="PIRNR027081"/>
    </source>
</evidence>
<dbReference type="SMART" id="SM00538">
    <property type="entry name" value="POP4"/>
    <property type="match status" value="1"/>
</dbReference>
<name>A0AA43QH03_9LECA</name>
<evidence type="ECO:0000256" key="1">
    <source>
        <dbReference type="ARBA" id="ARBA00004123"/>
    </source>
</evidence>
<dbReference type="AlphaFoldDB" id="A0AA43QH03"/>
<dbReference type="Proteomes" id="UP001161017">
    <property type="component" value="Unassembled WGS sequence"/>
</dbReference>
<dbReference type="InterPro" id="IPR016848">
    <property type="entry name" value="RNase_P/MRP_Rpp29-subunit"/>
</dbReference>
<dbReference type="EMBL" id="JAPUFD010000003">
    <property type="protein sequence ID" value="MDI1486373.1"/>
    <property type="molecule type" value="Genomic_DNA"/>
</dbReference>
<dbReference type="PANTHER" id="PTHR13348">
    <property type="entry name" value="RIBONUCLEASE P SUBUNIT P29"/>
    <property type="match status" value="1"/>
</dbReference>
<protein>
    <recommendedName>
        <fullName evidence="3">Ribonuclease P protein subunit</fullName>
    </recommendedName>
</protein>
<dbReference type="InterPro" id="IPR036980">
    <property type="entry name" value="RNase_P/MRP_Rpp29_sf"/>
</dbReference>
<keyword evidence="3" id="KW-0819">tRNA processing</keyword>
<evidence type="ECO:0000313" key="5">
    <source>
        <dbReference type="EMBL" id="MDI1486373.1"/>
    </source>
</evidence>
<dbReference type="GO" id="GO:0000172">
    <property type="term" value="C:ribonuclease MRP complex"/>
    <property type="evidence" value="ECO:0007669"/>
    <property type="project" value="InterPro"/>
</dbReference>
<dbReference type="GO" id="GO:0006364">
    <property type="term" value="P:rRNA processing"/>
    <property type="evidence" value="ECO:0007669"/>
    <property type="project" value="TreeGrafter"/>
</dbReference>
<dbReference type="GO" id="GO:0005634">
    <property type="term" value="C:nucleus"/>
    <property type="evidence" value="ECO:0007669"/>
    <property type="project" value="UniProtKB-SubCell"/>
</dbReference>
<organism evidence="5 6">
    <name type="scientific">Ramalina farinacea</name>
    <dbReference type="NCBI Taxonomy" id="258253"/>
    <lineage>
        <taxon>Eukaryota</taxon>
        <taxon>Fungi</taxon>
        <taxon>Dikarya</taxon>
        <taxon>Ascomycota</taxon>
        <taxon>Pezizomycotina</taxon>
        <taxon>Lecanoromycetes</taxon>
        <taxon>OSLEUM clade</taxon>
        <taxon>Lecanoromycetidae</taxon>
        <taxon>Lecanorales</taxon>
        <taxon>Lecanorineae</taxon>
        <taxon>Ramalinaceae</taxon>
        <taxon>Ramalina</taxon>
    </lineage>
</organism>
<comment type="similarity">
    <text evidence="2">Belongs to the eukaryotic/archaeal RNase P protein component 1 family.</text>
</comment>
<evidence type="ECO:0000256" key="2">
    <source>
        <dbReference type="ARBA" id="ARBA00006181"/>
    </source>
</evidence>
<proteinExistence type="inferred from homology"/>
<dbReference type="SUPFAM" id="SSF101744">
    <property type="entry name" value="Rof/RNase P subunit-like"/>
    <property type="match status" value="1"/>
</dbReference>
<comment type="subcellular location">
    <subcellularLocation>
        <location evidence="1">Nucleus</location>
    </subcellularLocation>
</comment>
<feature type="region of interest" description="Disordered" evidence="4">
    <location>
        <begin position="191"/>
        <end position="244"/>
    </location>
</feature>
<keyword evidence="6" id="KW-1185">Reference proteome</keyword>
<dbReference type="InterPro" id="IPR002730">
    <property type="entry name" value="Rpp29/RNP1"/>
</dbReference>
<gene>
    <name evidence="5" type="ORF">OHK93_005601</name>
</gene>
<dbReference type="Gene3D" id="2.30.30.210">
    <property type="entry name" value="Ribonuclease P/MRP, subunit p29"/>
    <property type="match status" value="1"/>
</dbReference>
<feature type="compositionally biased region" description="Basic residues" evidence="4">
    <location>
        <begin position="234"/>
        <end position="244"/>
    </location>
</feature>
<dbReference type="PIRSF" id="PIRSF027081">
    <property type="entry name" value="RNase_P/MRP_p29_subunit"/>
    <property type="match status" value="1"/>
</dbReference>
<dbReference type="PANTHER" id="PTHR13348:SF0">
    <property type="entry name" value="RIBONUCLEASE P PROTEIN SUBUNIT P29"/>
    <property type="match status" value="1"/>
</dbReference>